<feature type="non-terminal residue" evidence="3">
    <location>
        <position position="105"/>
    </location>
</feature>
<dbReference type="Proteomes" id="UP000714618">
    <property type="component" value="Unassembled WGS sequence"/>
</dbReference>
<reference evidence="3" key="1">
    <citation type="submission" date="2020-06" db="EMBL/GenBank/DDBJ databases">
        <authorList>
            <person name="Onetto C."/>
        </authorList>
    </citation>
    <scope>NUCLEOTIDE SEQUENCE</scope>
</reference>
<comment type="caution">
    <text evidence="3">The sequence shown here is derived from an EMBL/GenBank/DDBJ whole genome shotgun (WGS) entry which is preliminary data.</text>
</comment>
<organism evidence="3 4">
    <name type="scientific">Aureobasidium mustum</name>
    <dbReference type="NCBI Taxonomy" id="2773714"/>
    <lineage>
        <taxon>Eukaryota</taxon>
        <taxon>Fungi</taxon>
        <taxon>Dikarya</taxon>
        <taxon>Ascomycota</taxon>
        <taxon>Pezizomycotina</taxon>
        <taxon>Dothideomycetes</taxon>
        <taxon>Dothideomycetidae</taxon>
        <taxon>Dothideales</taxon>
        <taxon>Saccotheciaceae</taxon>
        <taxon>Aureobasidium</taxon>
    </lineage>
</organism>
<feature type="region of interest" description="Disordered" evidence="2">
    <location>
        <begin position="1"/>
        <end position="47"/>
    </location>
</feature>
<evidence type="ECO:0000313" key="3">
    <source>
        <dbReference type="EMBL" id="CAD0093553.1"/>
    </source>
</evidence>
<name>A0A9N8JST8_9PEZI</name>
<keyword evidence="1" id="KW-0175">Coiled coil</keyword>
<keyword evidence="4" id="KW-1185">Reference proteome</keyword>
<dbReference type="EMBL" id="CAIJEO010000005">
    <property type="protein sequence ID" value="CAD0093553.1"/>
    <property type="molecule type" value="Genomic_DNA"/>
</dbReference>
<protein>
    <submittedName>
        <fullName evidence="3">Uncharacterized protein</fullName>
    </submittedName>
</protein>
<feature type="compositionally biased region" description="Low complexity" evidence="2">
    <location>
        <begin position="1"/>
        <end position="25"/>
    </location>
</feature>
<proteinExistence type="predicted"/>
<evidence type="ECO:0000313" key="4">
    <source>
        <dbReference type="Proteomes" id="UP000714618"/>
    </source>
</evidence>
<evidence type="ECO:0000256" key="1">
    <source>
        <dbReference type="SAM" id="Coils"/>
    </source>
</evidence>
<gene>
    <name evidence="3" type="ORF">AWRI4233_LOCUS4263</name>
</gene>
<dbReference type="OrthoDB" id="2120024at2759"/>
<sequence>MLSTLARTSRLQASRSSRAAFSTLRPLRQQPTYQPPTPSEPENPHSFGRPIAKVFLMALFTYQVIHYGWLKLEAMEEKEEKTAELQGLEGQLREMTKKLEEHDME</sequence>
<evidence type="ECO:0000256" key="2">
    <source>
        <dbReference type="SAM" id="MobiDB-lite"/>
    </source>
</evidence>
<dbReference type="AlphaFoldDB" id="A0A9N8JST8"/>
<accession>A0A9N8JST8</accession>
<feature type="coiled-coil region" evidence="1">
    <location>
        <begin position="71"/>
        <end position="105"/>
    </location>
</feature>